<organism evidence="5 6">
    <name type="scientific">Ecytonucleospora hepatopenaei</name>
    <dbReference type="NCBI Taxonomy" id="646526"/>
    <lineage>
        <taxon>Eukaryota</taxon>
        <taxon>Fungi</taxon>
        <taxon>Fungi incertae sedis</taxon>
        <taxon>Microsporidia</taxon>
        <taxon>Enterocytozoonidae</taxon>
        <taxon>Ecytonucleospora</taxon>
    </lineage>
</organism>
<gene>
    <name evidence="5" type="primary">vma7</name>
    <name evidence="5" type="ORF">EHP00_702</name>
</gene>
<evidence type="ECO:0000256" key="2">
    <source>
        <dbReference type="ARBA" id="ARBA00022448"/>
    </source>
</evidence>
<dbReference type="STRING" id="646526.A0A1W0E3S0"/>
<dbReference type="GO" id="GO:0016020">
    <property type="term" value="C:membrane"/>
    <property type="evidence" value="ECO:0007669"/>
    <property type="project" value="TreeGrafter"/>
</dbReference>
<protein>
    <submittedName>
        <fullName evidence="5">Vma7</fullName>
    </submittedName>
</protein>
<dbReference type="OrthoDB" id="10261947at2759"/>
<evidence type="ECO:0000256" key="3">
    <source>
        <dbReference type="ARBA" id="ARBA00022781"/>
    </source>
</evidence>
<keyword evidence="3" id="KW-0375">Hydrogen ion transport</keyword>
<accession>A0A1W0E3S0</accession>
<proteinExistence type="inferred from homology"/>
<evidence type="ECO:0000313" key="5">
    <source>
        <dbReference type="EMBL" id="OQS53880.1"/>
    </source>
</evidence>
<dbReference type="Pfam" id="PF01990">
    <property type="entry name" value="ATP-synt_F"/>
    <property type="match status" value="1"/>
</dbReference>
<evidence type="ECO:0000313" key="6">
    <source>
        <dbReference type="Proteomes" id="UP000192758"/>
    </source>
</evidence>
<dbReference type="SUPFAM" id="SSF159468">
    <property type="entry name" value="AtpF-like"/>
    <property type="match status" value="1"/>
</dbReference>
<evidence type="ECO:0000256" key="4">
    <source>
        <dbReference type="ARBA" id="ARBA00023065"/>
    </source>
</evidence>
<keyword evidence="4" id="KW-0406">Ion transport</keyword>
<comment type="caution">
    <text evidence="5">The sequence shown here is derived from an EMBL/GenBank/DDBJ whole genome shotgun (WGS) entry which is preliminary data.</text>
</comment>
<dbReference type="GO" id="GO:0046961">
    <property type="term" value="F:proton-transporting ATPase activity, rotational mechanism"/>
    <property type="evidence" value="ECO:0007669"/>
    <property type="project" value="InterPro"/>
</dbReference>
<dbReference type="PANTHER" id="PTHR13861:SF2">
    <property type="entry name" value="V-TYPE PROTON ATPASE SUBUNIT F"/>
    <property type="match status" value="1"/>
</dbReference>
<name>A0A1W0E3S0_9MICR</name>
<dbReference type="InterPro" id="IPR036906">
    <property type="entry name" value="ATPase_V1_fsu_sf"/>
</dbReference>
<dbReference type="EMBL" id="MNPJ01000024">
    <property type="protein sequence ID" value="OQS53880.1"/>
    <property type="molecule type" value="Genomic_DNA"/>
</dbReference>
<dbReference type="InterPro" id="IPR008218">
    <property type="entry name" value="ATPase_V1-cplx_f_g_su"/>
</dbReference>
<dbReference type="AlphaFoldDB" id="A0A1W0E3S0"/>
<keyword evidence="6" id="KW-1185">Reference proteome</keyword>
<sequence length="150" mass="17407">MCFSFKNSYFSVFIIIFFSKINISCTWFCCHKGDILFVIFKIHQLNKQYSTKNKQMEKLAIIGDKDTLTGFKIAGVLENKNIYENVSHKTATEELLRIFKETSLNKEIAIIFVCDFVAVKIKQEIENYNEMLPSIIIIPSSKSKLCKEIK</sequence>
<dbReference type="Proteomes" id="UP000192758">
    <property type="component" value="Unassembled WGS sequence"/>
</dbReference>
<keyword evidence="2" id="KW-0813">Transport</keyword>
<dbReference type="PANTHER" id="PTHR13861">
    <property type="entry name" value="VACUOLAR ATP SYNTHASE SUBUNIT F"/>
    <property type="match status" value="1"/>
</dbReference>
<dbReference type="Gene3D" id="3.40.50.10580">
    <property type="entry name" value="ATPase, V1 complex, subunit F"/>
    <property type="match status" value="1"/>
</dbReference>
<dbReference type="VEuPathDB" id="MicrosporidiaDB:EHP00_702"/>
<reference evidence="5 6" key="1">
    <citation type="journal article" date="2017" name="Environ. Microbiol.">
        <title>Decay of the glycolytic pathway and adaptation to intranuclear parasitism within Enterocytozoonidae microsporidia.</title>
        <authorList>
            <person name="Wiredu Boakye D."/>
            <person name="Jaroenlak P."/>
            <person name="Prachumwat A."/>
            <person name="Williams T.A."/>
            <person name="Bateman K.S."/>
            <person name="Itsathitphaisarn O."/>
            <person name="Sritunyalucksana K."/>
            <person name="Paszkiewicz K.H."/>
            <person name="Moore K.A."/>
            <person name="Stentiford G.D."/>
            <person name="Williams B.A."/>
        </authorList>
    </citation>
    <scope>NUCLEOTIDE SEQUENCE [LARGE SCALE GENOMIC DNA]</scope>
    <source>
        <strain evidence="5 6">TH1</strain>
    </source>
</reference>
<comment type="similarity">
    <text evidence="1">Belongs to the V-ATPase F subunit family.</text>
</comment>
<evidence type="ECO:0000256" key="1">
    <source>
        <dbReference type="ARBA" id="ARBA00010148"/>
    </source>
</evidence>